<dbReference type="Proteomes" id="UP000320735">
    <property type="component" value="Unassembled WGS sequence"/>
</dbReference>
<keyword evidence="2" id="KW-1185">Reference proteome</keyword>
<reference evidence="1 2" key="1">
    <citation type="submission" date="2019-02" db="EMBL/GenBank/DDBJ databases">
        <title>Deep-cultivation of Planctomycetes and their phenomic and genomic characterization uncovers novel biology.</title>
        <authorList>
            <person name="Wiegand S."/>
            <person name="Jogler M."/>
            <person name="Boedeker C."/>
            <person name="Pinto D."/>
            <person name="Vollmers J."/>
            <person name="Rivas-Marin E."/>
            <person name="Kohn T."/>
            <person name="Peeters S.H."/>
            <person name="Heuer A."/>
            <person name="Rast P."/>
            <person name="Oberbeckmann S."/>
            <person name="Bunk B."/>
            <person name="Jeske O."/>
            <person name="Meyerdierks A."/>
            <person name="Storesund J.E."/>
            <person name="Kallscheuer N."/>
            <person name="Luecker S."/>
            <person name="Lage O.M."/>
            <person name="Pohl T."/>
            <person name="Merkel B.J."/>
            <person name="Hornburger P."/>
            <person name="Mueller R.-W."/>
            <person name="Bruemmer F."/>
            <person name="Labrenz M."/>
            <person name="Spormann A.M."/>
            <person name="Op Den Camp H."/>
            <person name="Overmann J."/>
            <person name="Amann R."/>
            <person name="Jetten M.S.M."/>
            <person name="Mascher T."/>
            <person name="Medema M.H."/>
            <person name="Devos D.P."/>
            <person name="Kaster A.-K."/>
            <person name="Ovreas L."/>
            <person name="Rohde M."/>
            <person name="Galperin M.Y."/>
            <person name="Jogler C."/>
        </authorList>
    </citation>
    <scope>NUCLEOTIDE SEQUENCE [LARGE SCALE GENOMIC DNA]</scope>
    <source>
        <strain evidence="1 2">CA54</strain>
    </source>
</reference>
<dbReference type="OrthoDB" id="291852at2"/>
<organism evidence="1 2">
    <name type="scientific">Symmachiella macrocystis</name>
    <dbReference type="NCBI Taxonomy" id="2527985"/>
    <lineage>
        <taxon>Bacteria</taxon>
        <taxon>Pseudomonadati</taxon>
        <taxon>Planctomycetota</taxon>
        <taxon>Planctomycetia</taxon>
        <taxon>Planctomycetales</taxon>
        <taxon>Planctomycetaceae</taxon>
        <taxon>Symmachiella</taxon>
    </lineage>
</organism>
<evidence type="ECO:0000313" key="2">
    <source>
        <dbReference type="Proteomes" id="UP000320735"/>
    </source>
</evidence>
<dbReference type="AlphaFoldDB" id="A0A5C6BAC3"/>
<comment type="caution">
    <text evidence="1">The sequence shown here is derived from an EMBL/GenBank/DDBJ whole genome shotgun (WGS) entry which is preliminary data.</text>
</comment>
<evidence type="ECO:0000313" key="1">
    <source>
        <dbReference type="EMBL" id="TWU08930.1"/>
    </source>
</evidence>
<dbReference type="RefSeq" id="WP_146372704.1">
    <property type="nucleotide sequence ID" value="NZ_SJPP01000002.1"/>
</dbReference>
<sequence>MSVRRLADVFLSDENDVNLGARSAAAERLHQIAGSGERSVASLLVDAIAETLGIDAVERLAEAIERRPFCKQTL</sequence>
<protein>
    <submittedName>
        <fullName evidence="1">Uncharacterized protein</fullName>
    </submittedName>
</protein>
<dbReference type="EMBL" id="SJPP01000002">
    <property type="protein sequence ID" value="TWU08930.1"/>
    <property type="molecule type" value="Genomic_DNA"/>
</dbReference>
<accession>A0A5C6BAC3</accession>
<gene>
    <name evidence="1" type="ORF">CA54_41690</name>
</gene>
<name>A0A5C6BAC3_9PLAN</name>
<proteinExistence type="predicted"/>